<dbReference type="Proteomes" id="UP000218807">
    <property type="component" value="Unassembled WGS sequence"/>
</dbReference>
<dbReference type="AlphaFoldDB" id="A0A2A5KV05"/>
<name>A0A2A5KV05_9HYPH</name>
<accession>A0A2A5KV05</accession>
<evidence type="ECO:0000313" key="1">
    <source>
        <dbReference type="EMBL" id="PCK80906.1"/>
    </source>
</evidence>
<keyword evidence="2" id="KW-1185">Reference proteome</keyword>
<evidence type="ECO:0000313" key="2">
    <source>
        <dbReference type="Proteomes" id="UP000218807"/>
    </source>
</evidence>
<dbReference type="EMBL" id="NXDM01000010">
    <property type="protein sequence ID" value="PCK80906.1"/>
    <property type="molecule type" value="Genomic_DNA"/>
</dbReference>
<dbReference type="RefSeq" id="WP_009992482.1">
    <property type="nucleotide sequence ID" value="NZ_NXDM01000010.1"/>
</dbReference>
<protein>
    <submittedName>
        <fullName evidence="1">DUF1488 domain-containing protein</fullName>
    </submittedName>
</protein>
<proteinExistence type="predicted"/>
<gene>
    <name evidence="1" type="ORF">CPT34_12125</name>
</gene>
<organism evidence="1 2">
    <name type="scientific">Rhizobium sophoriradicis</name>
    <dbReference type="NCBI Taxonomy" id="1535245"/>
    <lineage>
        <taxon>Bacteria</taxon>
        <taxon>Pseudomonadati</taxon>
        <taxon>Pseudomonadota</taxon>
        <taxon>Alphaproteobacteria</taxon>
        <taxon>Hyphomicrobiales</taxon>
        <taxon>Rhizobiaceae</taxon>
        <taxon>Rhizobium/Agrobacterium group</taxon>
        <taxon>Rhizobium</taxon>
    </lineage>
</organism>
<reference evidence="1 2" key="1">
    <citation type="submission" date="2017-09" db="EMBL/GenBank/DDBJ databases">
        <title>Comparative genomics of rhizobia isolated from Phaseolus vulgaris in China.</title>
        <authorList>
            <person name="Tong W."/>
        </authorList>
    </citation>
    <scope>NUCLEOTIDE SEQUENCE [LARGE SCALE GENOMIC DNA]</scope>
    <source>
        <strain evidence="1 2">L101</strain>
    </source>
</reference>
<sequence length="88" mass="10040">MTLTFPNKSRSFDESRNAVRFSGYDGMFEVRFLVEANALRTASQPGRSEDECLRAFDMAREIILEAATHAYGRGGKDRYTLTAQDIRR</sequence>
<dbReference type="Pfam" id="PF07369">
    <property type="entry name" value="DUF1488"/>
    <property type="match status" value="1"/>
</dbReference>
<dbReference type="InterPro" id="IPR009962">
    <property type="entry name" value="DUF1488"/>
</dbReference>
<comment type="caution">
    <text evidence="1">The sequence shown here is derived from an EMBL/GenBank/DDBJ whole genome shotgun (WGS) entry which is preliminary data.</text>
</comment>